<accession>A0A2N5Q067</accession>
<proteinExistence type="predicted"/>
<protein>
    <submittedName>
        <fullName evidence="1">Uncharacterized protein</fullName>
    </submittedName>
</protein>
<evidence type="ECO:0000313" key="1">
    <source>
        <dbReference type="EMBL" id="PLT87014.1"/>
    </source>
</evidence>
<sequence>MKYKMDEDRVMESLEILFDMFDEDELEELDLYDSDGLALSTVAAIQYAETIYPFVCKNMTEIPVNVVSLTKNKKSILSKNKVSKIKGCPILYVSKTKEEDKDFDVSAYMELWLLEDGRFAEITAIQFGTEEYVVLRREFKRIVKRKNHLFFSLGHLEDALETIEMDLLIEQLQKEGNK</sequence>
<organism evidence="1 2">
    <name type="scientific">Mediterraneibacter gnavus</name>
    <name type="common">Ruminococcus gnavus</name>
    <dbReference type="NCBI Taxonomy" id="33038"/>
    <lineage>
        <taxon>Bacteria</taxon>
        <taxon>Bacillati</taxon>
        <taxon>Bacillota</taxon>
        <taxon>Clostridia</taxon>
        <taxon>Lachnospirales</taxon>
        <taxon>Lachnospiraceae</taxon>
        <taxon>Mediterraneibacter</taxon>
    </lineage>
</organism>
<dbReference type="RefSeq" id="WP_101882417.1">
    <property type="nucleotide sequence ID" value="NZ_NIHW01000016.1"/>
</dbReference>
<name>A0A2N5Q067_MEDGN</name>
<dbReference type="AlphaFoldDB" id="A0A2N5Q067"/>
<dbReference type="Proteomes" id="UP000234840">
    <property type="component" value="Unassembled WGS sequence"/>
</dbReference>
<gene>
    <name evidence="1" type="ORF">CDL20_07740</name>
</gene>
<reference evidence="1 2" key="1">
    <citation type="journal article" date="2017" name="Genome Med.">
        <title>A novel Ruminococcus gnavus clade enriched in inflammatory bowel disease patients.</title>
        <authorList>
            <person name="Hall A.B."/>
            <person name="Yassour M."/>
            <person name="Sauk J."/>
            <person name="Garner A."/>
            <person name="Jiang X."/>
            <person name="Arthur T."/>
            <person name="Lagoudas G.K."/>
            <person name="Vatanen T."/>
            <person name="Fornelos N."/>
            <person name="Wilson R."/>
            <person name="Bertha M."/>
            <person name="Cohen M."/>
            <person name="Garber J."/>
            <person name="Khalili H."/>
            <person name="Gevers D."/>
            <person name="Ananthakrishnan A.N."/>
            <person name="Kugathasan S."/>
            <person name="Lander E.S."/>
            <person name="Blainey P."/>
            <person name="Vlamakis H."/>
            <person name="Xavier R.J."/>
            <person name="Huttenhower C."/>
        </authorList>
    </citation>
    <scope>NUCLEOTIDE SEQUENCE [LARGE SCALE GENOMIC DNA]</scope>
    <source>
        <strain evidence="1 2">RJX1128</strain>
    </source>
</reference>
<evidence type="ECO:0000313" key="2">
    <source>
        <dbReference type="Proteomes" id="UP000234840"/>
    </source>
</evidence>
<comment type="caution">
    <text evidence="1">The sequence shown here is derived from an EMBL/GenBank/DDBJ whole genome shotgun (WGS) entry which is preliminary data.</text>
</comment>
<dbReference type="EMBL" id="NIHW01000016">
    <property type="protein sequence ID" value="PLT87014.1"/>
    <property type="molecule type" value="Genomic_DNA"/>
</dbReference>